<evidence type="ECO:0000256" key="2">
    <source>
        <dbReference type="ARBA" id="ARBA00022741"/>
    </source>
</evidence>
<dbReference type="PROSITE" id="PS50893">
    <property type="entry name" value="ABC_TRANSPORTER_2"/>
    <property type="match status" value="1"/>
</dbReference>
<dbReference type="GO" id="GO:0005524">
    <property type="term" value="F:ATP binding"/>
    <property type="evidence" value="ECO:0007669"/>
    <property type="project" value="UniProtKB-KW"/>
</dbReference>
<accession>A0ABY9QBD4</accession>
<evidence type="ECO:0000313" key="6">
    <source>
        <dbReference type="Proteomes" id="UP001297580"/>
    </source>
</evidence>
<keyword evidence="2" id="KW-0547">Nucleotide-binding</keyword>
<proteinExistence type="predicted"/>
<dbReference type="EMBL" id="CP133461">
    <property type="protein sequence ID" value="WMV75828.1"/>
    <property type="molecule type" value="Genomic_DNA"/>
</dbReference>
<dbReference type="InterPro" id="IPR032823">
    <property type="entry name" value="BCA_ABC_TP_C"/>
</dbReference>
<dbReference type="InterPro" id="IPR003439">
    <property type="entry name" value="ABC_transporter-like_ATP-bd"/>
</dbReference>
<dbReference type="Pfam" id="PF12399">
    <property type="entry name" value="BCA_ABC_TP_C"/>
    <property type="match status" value="1"/>
</dbReference>
<dbReference type="PANTHER" id="PTHR45772">
    <property type="entry name" value="CONSERVED COMPONENT OF ABC TRANSPORTER FOR NATURAL AMINO ACIDS-RELATED"/>
    <property type="match status" value="1"/>
</dbReference>
<keyword evidence="1" id="KW-0813">Transport</keyword>
<evidence type="ECO:0000256" key="1">
    <source>
        <dbReference type="ARBA" id="ARBA00022448"/>
    </source>
</evidence>
<name>A0ABY9QBD4_GEOTD</name>
<dbReference type="CDD" id="cd03219">
    <property type="entry name" value="ABC_Mj1267_LivG_branched"/>
    <property type="match status" value="1"/>
</dbReference>
<sequence length="259" mass="28874">MAARTPLLKAEGIGIQFGGLKALSGVDMELYHGELIGLIGPNGAGKTTLFNLLTGVYVPTEGRIILDGETLNGLPPYKITRKGISRTFQNIRLFGELSVLDNVKVAYHTHARHSMMSSILRLPSHIRGEREMEEKAIEFLKIFNLDEVMHEQAKNLPYGQQRRLEIARALAAQPKLLLLDEPAAGMNPQETKELMNLIAFIREQFALTILLIEHDMSLVMGICERIYVLDHGQLIAHGTPEDVRNNPKVIEAYLGEEVS</sequence>
<dbReference type="GeneID" id="87622976"/>
<feature type="domain" description="ABC transporter" evidence="4">
    <location>
        <begin position="8"/>
        <end position="256"/>
    </location>
</feature>
<dbReference type="InterPro" id="IPR027417">
    <property type="entry name" value="P-loop_NTPase"/>
</dbReference>
<dbReference type="SMART" id="SM00382">
    <property type="entry name" value="AAA"/>
    <property type="match status" value="1"/>
</dbReference>
<evidence type="ECO:0000313" key="5">
    <source>
        <dbReference type="EMBL" id="WMV75828.1"/>
    </source>
</evidence>
<keyword evidence="3 5" id="KW-0067">ATP-binding</keyword>
<dbReference type="RefSeq" id="WP_008880213.1">
    <property type="nucleotide sequence ID" value="NZ_CP017690.1"/>
</dbReference>
<dbReference type="SUPFAM" id="SSF52540">
    <property type="entry name" value="P-loop containing nucleoside triphosphate hydrolases"/>
    <property type="match status" value="1"/>
</dbReference>
<dbReference type="Gene3D" id="3.40.50.300">
    <property type="entry name" value="P-loop containing nucleotide triphosphate hydrolases"/>
    <property type="match status" value="1"/>
</dbReference>
<evidence type="ECO:0000259" key="4">
    <source>
        <dbReference type="PROSITE" id="PS50893"/>
    </source>
</evidence>
<keyword evidence="6" id="KW-1185">Reference proteome</keyword>
<dbReference type="InterPro" id="IPR003593">
    <property type="entry name" value="AAA+_ATPase"/>
</dbReference>
<dbReference type="PANTHER" id="PTHR45772:SF7">
    <property type="entry name" value="AMINO ACID ABC TRANSPORTER ATP-BINDING PROTEIN"/>
    <property type="match status" value="1"/>
</dbReference>
<dbReference type="InterPro" id="IPR051120">
    <property type="entry name" value="ABC_AA/LPS_Transport"/>
</dbReference>
<dbReference type="Proteomes" id="UP001297580">
    <property type="component" value="Chromosome"/>
</dbReference>
<reference evidence="5 6" key="1">
    <citation type="submission" date="2023-08" db="EMBL/GenBank/DDBJ databases">
        <title>Complete genome sequence of Geobacillus thermodenitrificans K1041, a genetically tractable strain representative of the genus Geobacillus.</title>
        <authorList>
            <person name="Kani S."/>
            <person name="Suzuki H."/>
        </authorList>
    </citation>
    <scope>NUCLEOTIDE SEQUENCE [LARGE SCALE GENOMIC DNA]</scope>
    <source>
        <strain evidence="5 6">K1041</strain>
    </source>
</reference>
<protein>
    <submittedName>
        <fullName evidence="5">ABC transporter ATP-binding protein</fullName>
    </submittedName>
</protein>
<dbReference type="Pfam" id="PF00005">
    <property type="entry name" value="ABC_tran"/>
    <property type="match status" value="1"/>
</dbReference>
<gene>
    <name evidence="5" type="ORF">HSX42_16615</name>
</gene>
<evidence type="ECO:0000256" key="3">
    <source>
        <dbReference type="ARBA" id="ARBA00022840"/>
    </source>
</evidence>
<organism evidence="5 6">
    <name type="scientific">Geobacillus thermodenitrificans</name>
    <dbReference type="NCBI Taxonomy" id="33940"/>
    <lineage>
        <taxon>Bacteria</taxon>
        <taxon>Bacillati</taxon>
        <taxon>Bacillota</taxon>
        <taxon>Bacilli</taxon>
        <taxon>Bacillales</taxon>
        <taxon>Anoxybacillaceae</taxon>
        <taxon>Geobacillus</taxon>
    </lineage>
</organism>